<dbReference type="PROSITE" id="PS51257">
    <property type="entry name" value="PROKAR_LIPOPROTEIN"/>
    <property type="match status" value="1"/>
</dbReference>
<dbReference type="InterPro" id="IPR050315">
    <property type="entry name" value="FAD-oxidoreductase_2"/>
</dbReference>
<dbReference type="EMBL" id="WKPI01000002">
    <property type="protein sequence ID" value="MSC31893.1"/>
    <property type="molecule type" value="Genomic_DNA"/>
</dbReference>
<dbReference type="InterPro" id="IPR036188">
    <property type="entry name" value="FAD/NAD-bd_sf"/>
</dbReference>
<evidence type="ECO:0000256" key="5">
    <source>
        <dbReference type="SAM" id="SignalP"/>
    </source>
</evidence>
<feature type="signal peptide" evidence="5">
    <location>
        <begin position="1"/>
        <end position="24"/>
    </location>
</feature>
<organism evidence="7 9">
    <name type="scientific">Holdemania massiliensis</name>
    <dbReference type="NCBI Taxonomy" id="1468449"/>
    <lineage>
        <taxon>Bacteria</taxon>
        <taxon>Bacillati</taxon>
        <taxon>Bacillota</taxon>
        <taxon>Erysipelotrichia</taxon>
        <taxon>Erysipelotrichales</taxon>
        <taxon>Erysipelotrichaceae</taxon>
        <taxon>Holdemania</taxon>
    </lineage>
</organism>
<evidence type="ECO:0000256" key="4">
    <source>
        <dbReference type="ARBA" id="ARBA00023002"/>
    </source>
</evidence>
<evidence type="ECO:0000313" key="9">
    <source>
        <dbReference type="Proteomes" id="UP000433575"/>
    </source>
</evidence>
<evidence type="ECO:0000313" key="10">
    <source>
        <dbReference type="Proteomes" id="UP000480929"/>
    </source>
</evidence>
<dbReference type="GO" id="GO:0033765">
    <property type="term" value="F:steroid dehydrogenase activity, acting on the CH-CH group of donors"/>
    <property type="evidence" value="ECO:0007669"/>
    <property type="project" value="UniProtKB-ARBA"/>
</dbReference>
<dbReference type="SUPFAM" id="SSF51905">
    <property type="entry name" value="FAD/NAD(P)-binding domain"/>
    <property type="match status" value="1"/>
</dbReference>
<comment type="cofactor">
    <cofactor evidence="1">
        <name>FAD</name>
        <dbReference type="ChEBI" id="CHEBI:57692"/>
    </cofactor>
</comment>
<feature type="chain" id="PRO_5039181367" evidence="5">
    <location>
        <begin position="25"/>
        <end position="478"/>
    </location>
</feature>
<keyword evidence="3" id="KW-0274">FAD</keyword>
<keyword evidence="4" id="KW-0560">Oxidoreductase</keyword>
<dbReference type="Pfam" id="PF00890">
    <property type="entry name" value="FAD_binding_2"/>
    <property type="match status" value="1"/>
</dbReference>
<dbReference type="Gene3D" id="3.50.50.60">
    <property type="entry name" value="FAD/NAD(P)-binding domain"/>
    <property type="match status" value="2"/>
</dbReference>
<dbReference type="EMBL" id="WKPJ01000002">
    <property type="protein sequence ID" value="MSA88138.1"/>
    <property type="molecule type" value="Genomic_DNA"/>
</dbReference>
<name>A0A6N7S3Q3_9FIRM</name>
<gene>
    <name evidence="8" type="ORF">GKD88_01985</name>
    <name evidence="7" type="ORF">GKE08_02185</name>
</gene>
<evidence type="ECO:0000313" key="7">
    <source>
        <dbReference type="EMBL" id="MSA88138.1"/>
    </source>
</evidence>
<dbReference type="PANTHER" id="PTHR43400">
    <property type="entry name" value="FUMARATE REDUCTASE"/>
    <property type="match status" value="1"/>
</dbReference>
<dbReference type="SUPFAM" id="SSF56425">
    <property type="entry name" value="Succinate dehydrogenase/fumarate reductase flavoprotein, catalytic domain"/>
    <property type="match status" value="1"/>
</dbReference>
<dbReference type="OrthoDB" id="1648865at2"/>
<dbReference type="Proteomes" id="UP000480929">
    <property type="component" value="Unassembled WGS sequence"/>
</dbReference>
<dbReference type="RefSeq" id="WP_154237773.1">
    <property type="nucleotide sequence ID" value="NZ_WKPI01000002.1"/>
</dbReference>
<dbReference type="AlphaFoldDB" id="A0A6N7S3Q3"/>
<evidence type="ECO:0000313" key="8">
    <source>
        <dbReference type="EMBL" id="MSC31893.1"/>
    </source>
</evidence>
<dbReference type="Proteomes" id="UP000433575">
    <property type="component" value="Unassembled WGS sequence"/>
</dbReference>
<keyword evidence="2" id="KW-0285">Flavoprotein</keyword>
<proteinExistence type="predicted"/>
<evidence type="ECO:0000256" key="3">
    <source>
        <dbReference type="ARBA" id="ARBA00022827"/>
    </source>
</evidence>
<dbReference type="InterPro" id="IPR027477">
    <property type="entry name" value="Succ_DH/fumarate_Rdtase_cat_sf"/>
</dbReference>
<protein>
    <submittedName>
        <fullName evidence="7">FAD-binding protein</fullName>
    </submittedName>
</protein>
<keyword evidence="5" id="KW-0732">Signal</keyword>
<evidence type="ECO:0000259" key="6">
    <source>
        <dbReference type="Pfam" id="PF00890"/>
    </source>
</evidence>
<comment type="caution">
    <text evidence="7">The sequence shown here is derived from an EMBL/GenBank/DDBJ whole genome shotgun (WGS) entry which is preliminary data.</text>
</comment>
<dbReference type="Gene3D" id="3.90.700.10">
    <property type="entry name" value="Succinate dehydrogenase/fumarate reductase flavoprotein, catalytic domain"/>
    <property type="match status" value="1"/>
</dbReference>
<evidence type="ECO:0000256" key="2">
    <source>
        <dbReference type="ARBA" id="ARBA00022630"/>
    </source>
</evidence>
<reference evidence="9 10" key="1">
    <citation type="journal article" date="2019" name="Nat. Med.">
        <title>A library of human gut bacterial isolates paired with longitudinal multiomics data enables mechanistic microbiome research.</title>
        <authorList>
            <person name="Poyet M."/>
            <person name="Groussin M."/>
            <person name="Gibbons S.M."/>
            <person name="Avila-Pacheco J."/>
            <person name="Jiang X."/>
            <person name="Kearney S.M."/>
            <person name="Perrotta A.R."/>
            <person name="Berdy B."/>
            <person name="Zhao S."/>
            <person name="Lieberman T.D."/>
            <person name="Swanson P.K."/>
            <person name="Smith M."/>
            <person name="Roesemann S."/>
            <person name="Alexander J.E."/>
            <person name="Rich S.A."/>
            <person name="Livny J."/>
            <person name="Vlamakis H."/>
            <person name="Clish C."/>
            <person name="Bullock K."/>
            <person name="Deik A."/>
            <person name="Scott J."/>
            <person name="Pierce K.A."/>
            <person name="Xavier R.J."/>
            <person name="Alm E.J."/>
        </authorList>
    </citation>
    <scope>NUCLEOTIDE SEQUENCE [LARGE SCALE GENOMIC DNA]</scope>
    <source>
        <strain evidence="7 9">BIOML-A4</strain>
        <strain evidence="8 10">BIOML-A5</strain>
    </source>
</reference>
<dbReference type="InterPro" id="IPR003953">
    <property type="entry name" value="FAD-dep_OxRdtase_2_FAD-bd"/>
</dbReference>
<accession>A0A6N7S3Q3</accession>
<evidence type="ECO:0000256" key="1">
    <source>
        <dbReference type="ARBA" id="ARBA00001974"/>
    </source>
</evidence>
<dbReference type="PANTHER" id="PTHR43400:SF7">
    <property type="entry name" value="FAD-DEPENDENT OXIDOREDUCTASE 2 FAD BINDING DOMAIN-CONTAINING PROTEIN"/>
    <property type="match status" value="1"/>
</dbReference>
<keyword evidence="10" id="KW-1185">Reference proteome</keyword>
<feature type="domain" description="FAD-dependent oxidoreductase 2 FAD-binding" evidence="6">
    <location>
        <begin position="297"/>
        <end position="449"/>
    </location>
</feature>
<sequence length="478" mass="55346">MHFRLFRFLLIPFCLLLLSGCQKNLDTYDYDWENELVIVGNPIPSLIAAIEAHDQGMDDILVIVPFLDDQFYPFHNKWLPPSPEVLPPKYDRYAAWETTAQRNDPTLHHYELEEIIHFYTDYYASRYHYQYSYIQDSLFSITVEHSGADVDWLKERCGVPFASPVENLLPDYKLMMMPEDENENGRPVLLSSLLQTVDELGIQIMNNASLTNIILDQDNTKVEGVEVTQFFTENINSRSLSYSPKIKTQALIVAPDHFSKEDFDFHLSGNTARLKLDNWEGAASLQEDYDYFTLPNIILINSDGRRFMNEKDPDMKFHDQIFFISQQEPIYALSDLRHVEAAKISPATFYACFDDLDSVALIINQDYPQVVKKTILEYNEYAELGKDLEYDRAAETMSELVPPYTVIQYRTMDWNIFTTLTSAYWPIDDHGQVIYRYSPSNKIDGLYAIYGQYTAIPGWELTSELVWARIAAQSAANQ</sequence>